<organism evidence="7 8">
    <name type="scientific">Polypedilum vanderplanki</name>
    <name type="common">Sleeping chironomid midge</name>
    <dbReference type="NCBI Taxonomy" id="319348"/>
    <lineage>
        <taxon>Eukaryota</taxon>
        <taxon>Metazoa</taxon>
        <taxon>Ecdysozoa</taxon>
        <taxon>Arthropoda</taxon>
        <taxon>Hexapoda</taxon>
        <taxon>Insecta</taxon>
        <taxon>Pterygota</taxon>
        <taxon>Neoptera</taxon>
        <taxon>Endopterygota</taxon>
        <taxon>Diptera</taxon>
        <taxon>Nematocera</taxon>
        <taxon>Chironomoidea</taxon>
        <taxon>Chironomidae</taxon>
        <taxon>Chironominae</taxon>
        <taxon>Polypedilum</taxon>
        <taxon>Polypedilum</taxon>
    </lineage>
</organism>
<evidence type="ECO:0000256" key="3">
    <source>
        <dbReference type="ARBA" id="ARBA00022801"/>
    </source>
</evidence>
<evidence type="ECO:0000259" key="6">
    <source>
        <dbReference type="SMART" id="SM00849"/>
    </source>
</evidence>
<evidence type="ECO:0000256" key="2">
    <source>
        <dbReference type="ARBA" id="ARBA00022723"/>
    </source>
</evidence>
<sequence length="304" mass="35298">MQPIPNITKLSDNVIRILGQNSGLMTLQGTNSYLIGKRQKRLLLDTSDPNKKEYLDLLENVLKDEKVIISDLILTHFHQDHIGALKEIKARKLISDDCRVWKFPKTDVMEDFKELDLLQLTDEQTFTTEEGDVFKIIYTPGHTTDHVILHDTQKNVIFSGDCILGEGTAVFEDLYDYMKSLDKILRLKPKKIFPAHGNVIDNAIEKIEYYIAHRQERERQIMSAFDIANRLTLMGIVEIVYKETPKNLWNAAAINVHHHLTKLQKEGKISEIHEDDEVLWEKIHNNKLPLRTTKMLLIIKNRRP</sequence>
<dbReference type="GO" id="GO:0031123">
    <property type="term" value="P:RNA 3'-end processing"/>
    <property type="evidence" value="ECO:0007669"/>
    <property type="project" value="UniProtKB-ARBA"/>
</dbReference>
<dbReference type="InterPro" id="IPR041516">
    <property type="entry name" value="LACTB2_WH"/>
</dbReference>
<dbReference type="GO" id="GO:0016787">
    <property type="term" value="F:hydrolase activity"/>
    <property type="evidence" value="ECO:0007669"/>
    <property type="project" value="UniProtKB-KW"/>
</dbReference>
<dbReference type="CDD" id="cd07722">
    <property type="entry name" value="LACTB2-like_MBL-fold"/>
    <property type="match status" value="1"/>
</dbReference>
<comment type="similarity">
    <text evidence="1">Belongs to the metallo-beta-lactamase superfamily. Glyoxalase II family.</text>
</comment>
<comment type="caution">
    <text evidence="7">The sequence shown here is derived from an EMBL/GenBank/DDBJ whole genome shotgun (WGS) entry which is preliminary data.</text>
</comment>
<evidence type="ECO:0000256" key="4">
    <source>
        <dbReference type="ARBA" id="ARBA00022833"/>
    </source>
</evidence>
<dbReference type="Pfam" id="PF17778">
    <property type="entry name" value="WHD_BLACT"/>
    <property type="match status" value="1"/>
</dbReference>
<keyword evidence="4" id="KW-0862">Zinc</keyword>
<dbReference type="GO" id="GO:0046872">
    <property type="term" value="F:metal ion binding"/>
    <property type="evidence" value="ECO:0007669"/>
    <property type="project" value="UniProtKB-KW"/>
</dbReference>
<gene>
    <name evidence="7" type="ORF">PVAND_010583</name>
</gene>
<evidence type="ECO:0000313" key="8">
    <source>
        <dbReference type="Proteomes" id="UP001107558"/>
    </source>
</evidence>
<protein>
    <recommendedName>
        <fullName evidence="5">Beta-lactamase-like protein 2 homolog</fullName>
    </recommendedName>
</protein>
<feature type="domain" description="Metallo-beta-lactamase" evidence="6">
    <location>
        <begin position="29"/>
        <end position="196"/>
    </location>
</feature>
<dbReference type="Gene3D" id="3.60.15.10">
    <property type="entry name" value="Ribonuclease Z/Hydroxyacylglutathione hydrolase-like"/>
    <property type="match status" value="1"/>
</dbReference>
<evidence type="ECO:0000256" key="1">
    <source>
        <dbReference type="ARBA" id="ARBA00006759"/>
    </source>
</evidence>
<keyword evidence="3" id="KW-0378">Hydrolase</keyword>
<dbReference type="OrthoDB" id="17458at2759"/>
<dbReference type="InterPro" id="IPR047921">
    <property type="entry name" value="LACTB2-like_MBL-fold"/>
</dbReference>
<evidence type="ECO:0000256" key="5">
    <source>
        <dbReference type="ARBA" id="ARBA00069358"/>
    </source>
</evidence>
<dbReference type="AlphaFoldDB" id="A0A9J6CH76"/>
<accession>A0A9J6CH76</accession>
<keyword evidence="2" id="KW-0479">Metal-binding</keyword>
<dbReference type="InterPro" id="IPR036388">
    <property type="entry name" value="WH-like_DNA-bd_sf"/>
</dbReference>
<dbReference type="Proteomes" id="UP001107558">
    <property type="component" value="Chromosome 1"/>
</dbReference>
<dbReference type="GO" id="GO:0003727">
    <property type="term" value="F:single-stranded RNA binding"/>
    <property type="evidence" value="ECO:0007669"/>
    <property type="project" value="TreeGrafter"/>
</dbReference>
<proteinExistence type="inferred from homology"/>
<name>A0A9J6CH76_POLVA</name>
<evidence type="ECO:0000313" key="7">
    <source>
        <dbReference type="EMBL" id="KAG5681123.1"/>
    </source>
</evidence>
<dbReference type="GO" id="GO:0004521">
    <property type="term" value="F:RNA endonuclease activity"/>
    <property type="evidence" value="ECO:0007669"/>
    <property type="project" value="TreeGrafter"/>
</dbReference>
<dbReference type="PANTHER" id="PTHR23131">
    <property type="entry name" value="ENDORIBONUCLEASE LACTB2"/>
    <property type="match status" value="1"/>
</dbReference>
<dbReference type="InterPro" id="IPR001279">
    <property type="entry name" value="Metallo-B-lactamas"/>
</dbReference>
<reference evidence="7" key="1">
    <citation type="submission" date="2021-03" db="EMBL/GenBank/DDBJ databases">
        <title>Chromosome level genome of the anhydrobiotic midge Polypedilum vanderplanki.</title>
        <authorList>
            <person name="Yoshida Y."/>
            <person name="Kikawada T."/>
            <person name="Gusev O."/>
        </authorList>
    </citation>
    <scope>NUCLEOTIDE SEQUENCE</scope>
    <source>
        <strain evidence="7">NIAS01</strain>
        <tissue evidence="7">Whole body or cell culture</tissue>
    </source>
</reference>
<dbReference type="EMBL" id="JADBJN010000001">
    <property type="protein sequence ID" value="KAG5681123.1"/>
    <property type="molecule type" value="Genomic_DNA"/>
</dbReference>
<dbReference type="Pfam" id="PF00753">
    <property type="entry name" value="Lactamase_B"/>
    <property type="match status" value="1"/>
</dbReference>
<dbReference type="GO" id="GO:0005759">
    <property type="term" value="C:mitochondrial matrix"/>
    <property type="evidence" value="ECO:0007669"/>
    <property type="project" value="TreeGrafter"/>
</dbReference>
<dbReference type="Gene3D" id="1.10.10.10">
    <property type="entry name" value="Winged helix-like DNA-binding domain superfamily/Winged helix DNA-binding domain"/>
    <property type="match status" value="1"/>
</dbReference>
<dbReference type="PANTHER" id="PTHR23131:SF0">
    <property type="entry name" value="ENDORIBONUCLEASE LACTB2"/>
    <property type="match status" value="1"/>
</dbReference>
<dbReference type="InterPro" id="IPR050662">
    <property type="entry name" value="Sec-metab_biosynth-thioest"/>
</dbReference>
<keyword evidence="8" id="KW-1185">Reference proteome</keyword>
<dbReference type="InterPro" id="IPR036866">
    <property type="entry name" value="RibonucZ/Hydroxyglut_hydro"/>
</dbReference>
<dbReference type="SUPFAM" id="SSF56281">
    <property type="entry name" value="Metallo-hydrolase/oxidoreductase"/>
    <property type="match status" value="1"/>
</dbReference>
<dbReference type="FunFam" id="3.60.15.10:FF:000017">
    <property type="entry name" value="Lactamase beta 2"/>
    <property type="match status" value="1"/>
</dbReference>
<dbReference type="SMART" id="SM00849">
    <property type="entry name" value="Lactamase_B"/>
    <property type="match status" value="1"/>
</dbReference>